<comment type="subcellular location">
    <subcellularLocation>
        <location evidence="1">Nucleus</location>
        <location evidence="1">Nucleolus</location>
    </subcellularLocation>
</comment>
<evidence type="ECO:0000256" key="5">
    <source>
        <dbReference type="ARBA" id="ARBA00022741"/>
    </source>
</evidence>
<evidence type="ECO:0000313" key="13">
    <source>
        <dbReference type="EMBL" id="VEN43853.1"/>
    </source>
</evidence>
<dbReference type="Proteomes" id="UP000410492">
    <property type="component" value="Unassembled WGS sequence"/>
</dbReference>
<accession>A0A653C813</accession>
<evidence type="ECO:0000256" key="1">
    <source>
        <dbReference type="ARBA" id="ARBA00004604"/>
    </source>
</evidence>
<dbReference type="OrthoDB" id="2405412at2759"/>
<dbReference type="PANTHER" id="PTHR12755">
    <property type="entry name" value="CLEAVAGE/POLYADENYLATION FACTOR IA SUBUNIT CLP1P"/>
    <property type="match status" value="1"/>
</dbReference>
<name>A0A653C813_CALMS</name>
<evidence type="ECO:0000256" key="4">
    <source>
        <dbReference type="ARBA" id="ARBA00022679"/>
    </source>
</evidence>
<dbReference type="Gene3D" id="3.40.50.300">
    <property type="entry name" value="P-loop containing nucleotide triphosphate hydrolases"/>
    <property type="match status" value="1"/>
</dbReference>
<keyword evidence="8" id="KW-0539">Nucleus</keyword>
<evidence type="ECO:0000256" key="3">
    <source>
        <dbReference type="ARBA" id="ARBA00022552"/>
    </source>
</evidence>
<dbReference type="GO" id="GO:0000448">
    <property type="term" value="P:cleavage in ITS2 between 5.8S rRNA and LSU-rRNA of tricistronic rRNA transcript (SSU-rRNA, 5.8S rRNA, LSU-rRNA)"/>
    <property type="evidence" value="ECO:0007669"/>
    <property type="project" value="TreeGrafter"/>
</dbReference>
<dbReference type="SUPFAM" id="SSF52540">
    <property type="entry name" value="P-loop containing nucleoside triphosphate hydrolases"/>
    <property type="match status" value="1"/>
</dbReference>
<keyword evidence="14" id="KW-1185">Reference proteome</keyword>
<dbReference type="Pfam" id="PF24419">
    <property type="entry name" value="Cupin_NOL9"/>
    <property type="match status" value="1"/>
</dbReference>
<evidence type="ECO:0000256" key="7">
    <source>
        <dbReference type="ARBA" id="ARBA00022840"/>
    </source>
</evidence>
<dbReference type="GO" id="GO:0005524">
    <property type="term" value="F:ATP binding"/>
    <property type="evidence" value="ECO:0007669"/>
    <property type="project" value="UniProtKB-KW"/>
</dbReference>
<dbReference type="GO" id="GO:0005730">
    <property type="term" value="C:nucleolus"/>
    <property type="evidence" value="ECO:0007669"/>
    <property type="project" value="UniProtKB-SubCell"/>
</dbReference>
<organism evidence="13 14">
    <name type="scientific">Callosobruchus maculatus</name>
    <name type="common">Southern cowpea weevil</name>
    <name type="synonym">Pulse bruchid</name>
    <dbReference type="NCBI Taxonomy" id="64391"/>
    <lineage>
        <taxon>Eukaryota</taxon>
        <taxon>Metazoa</taxon>
        <taxon>Ecdysozoa</taxon>
        <taxon>Arthropoda</taxon>
        <taxon>Hexapoda</taxon>
        <taxon>Insecta</taxon>
        <taxon>Pterygota</taxon>
        <taxon>Neoptera</taxon>
        <taxon>Endopterygota</taxon>
        <taxon>Coleoptera</taxon>
        <taxon>Polyphaga</taxon>
        <taxon>Cucujiformia</taxon>
        <taxon>Chrysomeloidea</taxon>
        <taxon>Chrysomelidae</taxon>
        <taxon>Bruchinae</taxon>
        <taxon>Bruchini</taxon>
        <taxon>Callosobruchus</taxon>
    </lineage>
</organism>
<evidence type="ECO:0000259" key="11">
    <source>
        <dbReference type="Pfam" id="PF24419"/>
    </source>
</evidence>
<evidence type="ECO:0000256" key="6">
    <source>
        <dbReference type="ARBA" id="ARBA00022777"/>
    </source>
</evidence>
<sequence length="908" mass="102814">MDENYIGQLRQTIFSHKKSIDTENKGGGSGGRLSLECYKSENVFVAPSKHDLIKDTKDATDSKLKIEKRKAISESSDDSFVLGSKEKLQSKLTLKKKKTKKKKCMLTFSSDSDEEAMSLIPSRSETDSPYLTNSSEIQPCIKNDVHEISSDSDIEEEILVPQKKEIKPSLKTDVCEISSDSDSEDFNLDTFFCTRDQSITEPLNAHAEFDFISDYIKEVKISNKKIYDPHELKRYRRNSDQSTSKKNKKHKICKEEFDIEIQKDTKPDISSLGQNVTDHFENKNLKYDTRAAAPAKGDDIELHTYEKTDLYNDDDSPSIVDCIEIQDDDDEYVEHLEESTIDSEIVHDEAPNTSILQESMVQNTKTVPSTGFSALIQENKIYSEESSEDVEDPEKYFQSVYEVRKPKAAYYSLDDDKIVVLRENSTLPFFGLFKLKVLYGKIEILGCTLTEHSKAVNVYSPRGSAWLYIRNITDVTDSNLSNFLPFLESNECLREVVVEETSAVLRCSRSNDRKMRFVEKYISQHIFPDDISSKTPQVAFEPRTGNNVVITHKKWDEVISQIGSSTKFMVTGGRGVGKSMFVRYTINRLLGRFKKVRVVDLDPGQSMFTPPGMVSVLYVSEPVLGPSYTHLMQTERSYLSNIDVGRNPFVYVKSVKSLMDYIAILDNDVPTVINYMGFVQSLGLNIISSVITYVKPTDVVQINSKQKKKNFKESLSIQLIKENCKIFGHASIDFQFRLHELNAMNDASSGGWTLEPRQMRELCVLAYLAEMLPPNVNSLTSNQLPMYKVKLSSLKLMNMKCEELCCAEINGNLVALCDQEDNTNIFICYGYGVVRGIDTSSDCVVVMTPVNPEFLEKVLYLVQGDVALPPSVYMTPDEVIGKIPYVMQGELVSLGQITKRSYIPANKR</sequence>
<feature type="domain" description="Clp1 P-loop" evidence="10">
    <location>
        <begin position="572"/>
        <end position="718"/>
    </location>
</feature>
<evidence type="ECO:0000313" key="14">
    <source>
        <dbReference type="Proteomes" id="UP000410492"/>
    </source>
</evidence>
<keyword evidence="5" id="KW-0547">Nucleotide-binding</keyword>
<dbReference type="GO" id="GO:0051731">
    <property type="term" value="F:polynucleotide 5'-hydroxyl-kinase activity"/>
    <property type="evidence" value="ECO:0007669"/>
    <property type="project" value="InterPro"/>
</dbReference>
<dbReference type="InterPro" id="IPR032319">
    <property type="entry name" value="CLP1_P"/>
</dbReference>
<dbReference type="InterPro" id="IPR057573">
    <property type="entry name" value="NOL9_N"/>
</dbReference>
<dbReference type="InterPro" id="IPR027417">
    <property type="entry name" value="P-loop_NTPase"/>
</dbReference>
<feature type="domain" description="NOL9 C-terminal" evidence="12">
    <location>
        <begin position="784"/>
        <end position="869"/>
    </location>
</feature>
<keyword evidence="7" id="KW-0067">ATP-binding</keyword>
<dbReference type="EMBL" id="CAACVG010007147">
    <property type="protein sequence ID" value="VEN43853.1"/>
    <property type="molecule type" value="Genomic_DNA"/>
</dbReference>
<keyword evidence="6" id="KW-0418">Kinase</keyword>
<feature type="domain" description="NOL9 N-terminal" evidence="11">
    <location>
        <begin position="411"/>
        <end position="533"/>
    </location>
</feature>
<evidence type="ECO:0000256" key="9">
    <source>
        <dbReference type="ARBA" id="ARBA00071212"/>
    </source>
</evidence>
<comment type="similarity">
    <text evidence="2">Belongs to the Clp1 family. NOL9/GRC3 subfamily.</text>
</comment>
<dbReference type="AlphaFoldDB" id="A0A653C813"/>
<evidence type="ECO:0000259" key="10">
    <source>
        <dbReference type="Pfam" id="PF16575"/>
    </source>
</evidence>
<evidence type="ECO:0000256" key="8">
    <source>
        <dbReference type="ARBA" id="ARBA00023242"/>
    </source>
</evidence>
<evidence type="ECO:0000259" key="12">
    <source>
        <dbReference type="Pfam" id="PF25467"/>
    </source>
</evidence>
<dbReference type="InterPro" id="IPR057570">
    <property type="entry name" value="NOL9_C"/>
</dbReference>
<gene>
    <name evidence="13" type="ORF">CALMAC_LOCUS6863</name>
</gene>
<dbReference type="Pfam" id="PF16575">
    <property type="entry name" value="CLP1_P"/>
    <property type="match status" value="1"/>
</dbReference>
<dbReference type="InterPro" id="IPR045116">
    <property type="entry name" value="Clp1/Grc3"/>
</dbReference>
<reference evidence="13 14" key="1">
    <citation type="submission" date="2019-01" db="EMBL/GenBank/DDBJ databases">
        <authorList>
            <person name="Sayadi A."/>
        </authorList>
    </citation>
    <scope>NUCLEOTIDE SEQUENCE [LARGE SCALE GENOMIC DNA]</scope>
</reference>
<evidence type="ECO:0000256" key="2">
    <source>
        <dbReference type="ARBA" id="ARBA00011003"/>
    </source>
</evidence>
<protein>
    <recommendedName>
        <fullName evidence="9">Polynucleotide 5'-hydroxyl-kinase NOL9</fullName>
    </recommendedName>
</protein>
<keyword evidence="3" id="KW-0698">rRNA processing</keyword>
<keyword evidence="4" id="KW-0808">Transferase</keyword>
<dbReference type="Pfam" id="PF25467">
    <property type="entry name" value="NOL9_C"/>
    <property type="match status" value="1"/>
</dbReference>
<proteinExistence type="inferred from homology"/>
<dbReference type="PANTHER" id="PTHR12755:SF3">
    <property type="entry name" value="POLYNUCLEOTIDE 5'-HYDROXYL-KINASE NOL9"/>
    <property type="match status" value="1"/>
</dbReference>